<gene>
    <name evidence="1" type="ORF">JL09_g6490</name>
</gene>
<dbReference type="AlphaFoldDB" id="A0A099NNK2"/>
<name>A0A099NNK2_PICKU</name>
<dbReference type="VEuPathDB" id="FungiDB:C5L36_0A03300"/>
<sequence>YLIKLSQTPSLAESVIIKLSEFLSVDNLDTATYGVPENVILQSITSLTNALSMDHDTVNLTIRLLPVLFRFALNRGAELSVYQVDYLASVSRRLIAGMKHDEAEKLVLE</sequence>
<evidence type="ECO:0000313" key="2">
    <source>
        <dbReference type="Proteomes" id="UP000029867"/>
    </source>
</evidence>
<accession>A0A099NNK2</accession>
<organism evidence="1 2">
    <name type="scientific">Pichia kudriavzevii</name>
    <name type="common">Yeast</name>
    <name type="synonym">Issatchenkia orientalis</name>
    <dbReference type="NCBI Taxonomy" id="4909"/>
    <lineage>
        <taxon>Eukaryota</taxon>
        <taxon>Fungi</taxon>
        <taxon>Dikarya</taxon>
        <taxon>Ascomycota</taxon>
        <taxon>Saccharomycotina</taxon>
        <taxon>Pichiomycetes</taxon>
        <taxon>Pichiales</taxon>
        <taxon>Pichiaceae</taxon>
        <taxon>Pichia</taxon>
    </lineage>
</organism>
<evidence type="ECO:0000313" key="1">
    <source>
        <dbReference type="EMBL" id="KGK34363.1"/>
    </source>
</evidence>
<comment type="caution">
    <text evidence="1">The sequence shown here is derived from an EMBL/GenBank/DDBJ whole genome shotgun (WGS) entry which is preliminary data.</text>
</comment>
<reference evidence="2" key="1">
    <citation type="journal article" date="2014" name="Microb. Cell Fact.">
        <title>Exploiting Issatchenkia orientalis SD108 for succinic acid production.</title>
        <authorList>
            <person name="Xiao H."/>
            <person name="Shao Z."/>
            <person name="Jiang Y."/>
            <person name="Dole S."/>
            <person name="Zhao H."/>
        </authorList>
    </citation>
    <scope>NUCLEOTIDE SEQUENCE [LARGE SCALE GENOMIC DNA]</scope>
    <source>
        <strain evidence="2">SD108</strain>
    </source>
</reference>
<protein>
    <submittedName>
        <fullName evidence="1">Uncharacterized protein</fullName>
    </submittedName>
</protein>
<proteinExistence type="predicted"/>
<feature type="non-terminal residue" evidence="1">
    <location>
        <position position="109"/>
    </location>
</feature>
<feature type="non-terminal residue" evidence="1">
    <location>
        <position position="1"/>
    </location>
</feature>
<dbReference type="EMBL" id="JQFK01001723">
    <property type="protein sequence ID" value="KGK34363.1"/>
    <property type="molecule type" value="Genomic_DNA"/>
</dbReference>
<dbReference type="Proteomes" id="UP000029867">
    <property type="component" value="Unassembled WGS sequence"/>
</dbReference>
<dbReference type="HOGENOM" id="CLU_2190181_0_0_1"/>